<proteinExistence type="predicted"/>
<comment type="caution">
    <text evidence="2">The sequence shown here is derived from an EMBL/GenBank/DDBJ whole genome shotgun (WGS) entry which is preliminary data.</text>
</comment>
<gene>
    <name evidence="2" type="ORF">RCO7_14610</name>
</gene>
<evidence type="ECO:0008006" key="4">
    <source>
        <dbReference type="Google" id="ProtNLM"/>
    </source>
</evidence>
<organism evidence="2 3">
    <name type="scientific">Rhynchosporium graminicola</name>
    <dbReference type="NCBI Taxonomy" id="2792576"/>
    <lineage>
        <taxon>Eukaryota</taxon>
        <taxon>Fungi</taxon>
        <taxon>Dikarya</taxon>
        <taxon>Ascomycota</taxon>
        <taxon>Pezizomycotina</taxon>
        <taxon>Leotiomycetes</taxon>
        <taxon>Helotiales</taxon>
        <taxon>Ploettnerulaceae</taxon>
        <taxon>Rhynchosporium</taxon>
    </lineage>
</organism>
<evidence type="ECO:0000256" key="1">
    <source>
        <dbReference type="SAM" id="SignalP"/>
    </source>
</evidence>
<keyword evidence="1" id="KW-0732">Signal</keyword>
<protein>
    <recommendedName>
        <fullName evidence="4">F-box domain-containing protein</fullName>
    </recommendedName>
</protein>
<dbReference type="InParanoid" id="A0A1E1KRD2"/>
<dbReference type="Proteomes" id="UP000178129">
    <property type="component" value="Unassembled WGS sequence"/>
</dbReference>
<sequence length="274" mass="32062">MSFLLFASFPAEIQGMILEACPPNDQICLRLTCKALYYTRPATHSAPVSLETTELSIEAYCGKLTAHLDWSDRWSHRRECHDLTYEATCVAAKNLGMTTPGMKKKCRMTQASHHCECFSRTVKLHRRLKSWMPQDLKYCGSCEKFTKRKRSHKGRCYHGIPKQRQSKRNYWSHTSRNGAFGRKIWKKWFNNRAMNQLEARLASDRQAVARHGSQRYSLRTLKPMDIDTIEVRDSRSDFIRSCFTEYKHECAGKIREFRVMNMTQSYALNIAEQR</sequence>
<accession>A0A1E1KRD2</accession>
<evidence type="ECO:0000313" key="2">
    <source>
        <dbReference type="EMBL" id="CZT00563.1"/>
    </source>
</evidence>
<dbReference type="EMBL" id="FJUW01000020">
    <property type="protein sequence ID" value="CZT00563.1"/>
    <property type="molecule type" value="Genomic_DNA"/>
</dbReference>
<feature type="signal peptide" evidence="1">
    <location>
        <begin position="1"/>
        <end position="15"/>
    </location>
</feature>
<name>A0A1E1KRD2_9HELO</name>
<reference evidence="3" key="1">
    <citation type="submission" date="2016-03" db="EMBL/GenBank/DDBJ databases">
        <authorList>
            <person name="Ploux O."/>
        </authorList>
    </citation>
    <scope>NUCLEOTIDE SEQUENCE [LARGE SCALE GENOMIC DNA]</scope>
    <source>
        <strain evidence="3">UK7</strain>
    </source>
</reference>
<evidence type="ECO:0000313" key="3">
    <source>
        <dbReference type="Proteomes" id="UP000178129"/>
    </source>
</evidence>
<feature type="chain" id="PRO_5012542993" description="F-box domain-containing protein" evidence="1">
    <location>
        <begin position="16"/>
        <end position="274"/>
    </location>
</feature>
<dbReference type="AlphaFoldDB" id="A0A1E1KRD2"/>
<keyword evidence="3" id="KW-1185">Reference proteome</keyword>